<dbReference type="Proteomes" id="UP000324222">
    <property type="component" value="Unassembled WGS sequence"/>
</dbReference>
<feature type="compositionally biased region" description="Basic and acidic residues" evidence="1">
    <location>
        <begin position="8"/>
        <end position="33"/>
    </location>
</feature>
<dbReference type="AlphaFoldDB" id="A0A5B7HFI0"/>
<keyword evidence="3" id="KW-1185">Reference proteome</keyword>
<gene>
    <name evidence="2" type="ORF">E2C01_063114</name>
</gene>
<evidence type="ECO:0000313" key="2">
    <source>
        <dbReference type="EMBL" id="MPC68903.1"/>
    </source>
</evidence>
<comment type="caution">
    <text evidence="2">The sequence shown here is derived from an EMBL/GenBank/DDBJ whole genome shotgun (WGS) entry which is preliminary data.</text>
</comment>
<sequence>MSIPSHATDAEVKEREQNEKGKQEDGYERRGEDDAGTDYIKTVTGWKSERKEKCDEILWKDTVTRQESESKS</sequence>
<protein>
    <submittedName>
        <fullName evidence="2">Uncharacterized protein</fullName>
    </submittedName>
</protein>
<evidence type="ECO:0000313" key="3">
    <source>
        <dbReference type="Proteomes" id="UP000324222"/>
    </source>
</evidence>
<organism evidence="2 3">
    <name type="scientific">Portunus trituberculatus</name>
    <name type="common">Swimming crab</name>
    <name type="synonym">Neptunus trituberculatus</name>
    <dbReference type="NCBI Taxonomy" id="210409"/>
    <lineage>
        <taxon>Eukaryota</taxon>
        <taxon>Metazoa</taxon>
        <taxon>Ecdysozoa</taxon>
        <taxon>Arthropoda</taxon>
        <taxon>Crustacea</taxon>
        <taxon>Multicrustacea</taxon>
        <taxon>Malacostraca</taxon>
        <taxon>Eumalacostraca</taxon>
        <taxon>Eucarida</taxon>
        <taxon>Decapoda</taxon>
        <taxon>Pleocyemata</taxon>
        <taxon>Brachyura</taxon>
        <taxon>Eubrachyura</taxon>
        <taxon>Portunoidea</taxon>
        <taxon>Portunidae</taxon>
        <taxon>Portuninae</taxon>
        <taxon>Portunus</taxon>
    </lineage>
</organism>
<name>A0A5B7HFI0_PORTR</name>
<evidence type="ECO:0000256" key="1">
    <source>
        <dbReference type="SAM" id="MobiDB-lite"/>
    </source>
</evidence>
<accession>A0A5B7HFI0</accession>
<dbReference type="EMBL" id="VSRR010028569">
    <property type="protein sequence ID" value="MPC68903.1"/>
    <property type="molecule type" value="Genomic_DNA"/>
</dbReference>
<proteinExistence type="predicted"/>
<feature type="region of interest" description="Disordered" evidence="1">
    <location>
        <begin position="1"/>
        <end position="37"/>
    </location>
</feature>
<reference evidence="2 3" key="1">
    <citation type="submission" date="2019-05" db="EMBL/GenBank/DDBJ databases">
        <title>Another draft genome of Portunus trituberculatus and its Hox gene families provides insights of decapod evolution.</title>
        <authorList>
            <person name="Jeong J.-H."/>
            <person name="Song I."/>
            <person name="Kim S."/>
            <person name="Choi T."/>
            <person name="Kim D."/>
            <person name="Ryu S."/>
            <person name="Kim W."/>
        </authorList>
    </citation>
    <scope>NUCLEOTIDE SEQUENCE [LARGE SCALE GENOMIC DNA]</scope>
    <source>
        <tissue evidence="2">Muscle</tissue>
    </source>
</reference>